<keyword evidence="2" id="KW-1185">Reference proteome</keyword>
<name>A0AAV4S5Q9_CAEEX</name>
<dbReference type="AlphaFoldDB" id="A0AAV4S5Q9"/>
<gene>
    <name evidence="1" type="ORF">CEXT_143381</name>
</gene>
<proteinExistence type="predicted"/>
<reference evidence="1 2" key="1">
    <citation type="submission" date="2021-06" db="EMBL/GenBank/DDBJ databases">
        <title>Caerostris extrusa draft genome.</title>
        <authorList>
            <person name="Kono N."/>
            <person name="Arakawa K."/>
        </authorList>
    </citation>
    <scope>NUCLEOTIDE SEQUENCE [LARGE SCALE GENOMIC DNA]</scope>
</reference>
<comment type="caution">
    <text evidence="1">The sequence shown here is derived from an EMBL/GenBank/DDBJ whole genome shotgun (WGS) entry which is preliminary data.</text>
</comment>
<dbReference type="Proteomes" id="UP001054945">
    <property type="component" value="Unassembled WGS sequence"/>
</dbReference>
<dbReference type="EMBL" id="BPLR01009056">
    <property type="protein sequence ID" value="GIY29344.1"/>
    <property type="molecule type" value="Genomic_DNA"/>
</dbReference>
<organism evidence="1 2">
    <name type="scientific">Caerostris extrusa</name>
    <name type="common">Bark spider</name>
    <name type="synonym">Caerostris bankana</name>
    <dbReference type="NCBI Taxonomy" id="172846"/>
    <lineage>
        <taxon>Eukaryota</taxon>
        <taxon>Metazoa</taxon>
        <taxon>Ecdysozoa</taxon>
        <taxon>Arthropoda</taxon>
        <taxon>Chelicerata</taxon>
        <taxon>Arachnida</taxon>
        <taxon>Araneae</taxon>
        <taxon>Araneomorphae</taxon>
        <taxon>Entelegynae</taxon>
        <taxon>Araneoidea</taxon>
        <taxon>Araneidae</taxon>
        <taxon>Caerostris</taxon>
    </lineage>
</organism>
<protein>
    <submittedName>
        <fullName evidence="1">Uncharacterized protein</fullName>
    </submittedName>
</protein>
<evidence type="ECO:0000313" key="1">
    <source>
        <dbReference type="EMBL" id="GIY29344.1"/>
    </source>
</evidence>
<accession>A0AAV4S5Q9</accession>
<sequence>MDSHSCFYENSTLTTLSDSRGDSLPSSKLLVFKLCARMGEIEGGAADGRAGSVAVRISRINPPGALWERCASWGKASSNDKRDLCNTVVYSI</sequence>
<evidence type="ECO:0000313" key="2">
    <source>
        <dbReference type="Proteomes" id="UP001054945"/>
    </source>
</evidence>